<dbReference type="AlphaFoldDB" id="A0A3A5HA26"/>
<dbReference type="Pfam" id="PF00254">
    <property type="entry name" value="FKBP_C"/>
    <property type="match status" value="2"/>
</dbReference>
<evidence type="ECO:0000259" key="7">
    <source>
        <dbReference type="PROSITE" id="PS50059"/>
    </source>
</evidence>
<comment type="caution">
    <text evidence="8">The sequence shown here is derived from an EMBL/GenBank/DDBJ whole genome shotgun (WGS) entry which is preliminary data.</text>
</comment>
<name>A0A3A5HA26_9ACTN</name>
<dbReference type="EMBL" id="QYRP01000002">
    <property type="protein sequence ID" value="RJS47212.1"/>
    <property type="molecule type" value="Genomic_DNA"/>
</dbReference>
<gene>
    <name evidence="8" type="ORF">D4739_13920</name>
</gene>
<evidence type="ECO:0000256" key="6">
    <source>
        <dbReference type="SAM" id="SignalP"/>
    </source>
</evidence>
<feature type="chain" id="PRO_5039587600" description="Peptidyl-prolyl cis-trans isomerase" evidence="6">
    <location>
        <begin position="21"/>
        <end position="308"/>
    </location>
</feature>
<keyword evidence="2 4" id="KW-0697">Rotamase</keyword>
<keyword evidence="6" id="KW-0732">Signal</keyword>
<dbReference type="Proteomes" id="UP000276542">
    <property type="component" value="Unassembled WGS sequence"/>
</dbReference>
<dbReference type="InterPro" id="IPR046357">
    <property type="entry name" value="PPIase_dom_sf"/>
</dbReference>
<evidence type="ECO:0000256" key="3">
    <source>
        <dbReference type="ARBA" id="ARBA00023235"/>
    </source>
</evidence>
<evidence type="ECO:0000313" key="9">
    <source>
        <dbReference type="Proteomes" id="UP000276542"/>
    </source>
</evidence>
<dbReference type="EC" id="5.2.1.8" evidence="5"/>
<keyword evidence="3 4" id="KW-0413">Isomerase</keyword>
<dbReference type="PROSITE" id="PS51257">
    <property type="entry name" value="PROKAR_LIPOPROTEIN"/>
    <property type="match status" value="1"/>
</dbReference>
<evidence type="ECO:0000256" key="2">
    <source>
        <dbReference type="ARBA" id="ARBA00023110"/>
    </source>
</evidence>
<keyword evidence="9" id="KW-1185">Reference proteome</keyword>
<dbReference type="PANTHER" id="PTHR45779:SF7">
    <property type="entry name" value="PEPTIDYLPROLYL ISOMERASE"/>
    <property type="match status" value="1"/>
</dbReference>
<reference evidence="9" key="1">
    <citation type="submission" date="2018-09" db="EMBL/GenBank/DDBJ databases">
        <authorList>
            <person name="Zhu H."/>
        </authorList>
    </citation>
    <scope>NUCLEOTIDE SEQUENCE [LARGE SCALE GENOMIC DNA]</scope>
    <source>
        <strain evidence="9">K1W22B-1</strain>
    </source>
</reference>
<dbReference type="InterPro" id="IPR001179">
    <property type="entry name" value="PPIase_FKBP_dom"/>
</dbReference>
<sequence>MRRLTVIPAVLCLSVLGLTACGEEAPVSEGSVKISGEFGAAPKVTYANTPVEREKSEFKTISSGEGATVKDGDLVTVDYYIGNGFNGAKAESTFDDGGQPAQLTVSKAQLAIPALYTAIVDHKVGSRVSVIAAPKDGLASQGGNADLGIGNNDTLVLVLDIVSIVPTKPSGEAVKPAAGAPKLVETAGVPTGFDFKGMTPVGKKPVLHTLVQGDGPAVKNGQNITVHYLGQVVGGDVFDASYPKGAPASFELKYPGLVKGWMELVGVKLGSRVVIVIPSEFGYGKTGSGEKIKGGDDLVFVVDVLAAS</sequence>
<evidence type="ECO:0000256" key="1">
    <source>
        <dbReference type="ARBA" id="ARBA00000971"/>
    </source>
</evidence>
<dbReference type="PANTHER" id="PTHR45779">
    <property type="entry name" value="PEPTIDYLPROLYL ISOMERASE"/>
    <property type="match status" value="1"/>
</dbReference>
<dbReference type="PROSITE" id="PS50059">
    <property type="entry name" value="FKBP_PPIASE"/>
    <property type="match status" value="2"/>
</dbReference>
<feature type="domain" description="PPIase FKBP-type" evidence="7">
    <location>
        <begin position="221"/>
        <end position="308"/>
    </location>
</feature>
<feature type="signal peptide" evidence="6">
    <location>
        <begin position="1"/>
        <end position="20"/>
    </location>
</feature>
<dbReference type="GO" id="GO:0003755">
    <property type="term" value="F:peptidyl-prolyl cis-trans isomerase activity"/>
    <property type="evidence" value="ECO:0007669"/>
    <property type="project" value="UniProtKB-UniRule"/>
</dbReference>
<evidence type="ECO:0000313" key="8">
    <source>
        <dbReference type="EMBL" id="RJS47212.1"/>
    </source>
</evidence>
<dbReference type="SUPFAM" id="SSF54534">
    <property type="entry name" value="FKBP-like"/>
    <property type="match status" value="2"/>
</dbReference>
<comment type="similarity">
    <text evidence="5">Belongs to the FKBP-type PPIase family.</text>
</comment>
<accession>A0A3A5HA26</accession>
<evidence type="ECO:0000256" key="4">
    <source>
        <dbReference type="PROSITE-ProRule" id="PRU00277"/>
    </source>
</evidence>
<feature type="domain" description="PPIase FKBP-type" evidence="7">
    <location>
        <begin position="72"/>
        <end position="165"/>
    </location>
</feature>
<dbReference type="RefSeq" id="WP_120061180.1">
    <property type="nucleotide sequence ID" value="NZ_QYRP01000002.1"/>
</dbReference>
<dbReference type="Gene3D" id="3.10.50.40">
    <property type="match status" value="2"/>
</dbReference>
<dbReference type="InterPro" id="IPR044609">
    <property type="entry name" value="FKBP2/11"/>
</dbReference>
<comment type="catalytic activity">
    <reaction evidence="1 4 5">
        <text>[protein]-peptidylproline (omega=180) = [protein]-peptidylproline (omega=0)</text>
        <dbReference type="Rhea" id="RHEA:16237"/>
        <dbReference type="Rhea" id="RHEA-COMP:10747"/>
        <dbReference type="Rhea" id="RHEA-COMP:10748"/>
        <dbReference type="ChEBI" id="CHEBI:83833"/>
        <dbReference type="ChEBI" id="CHEBI:83834"/>
        <dbReference type="EC" id="5.2.1.8"/>
    </reaction>
</comment>
<evidence type="ECO:0000256" key="5">
    <source>
        <dbReference type="RuleBase" id="RU003915"/>
    </source>
</evidence>
<proteinExistence type="inferred from homology"/>
<organism evidence="8 9">
    <name type="scientific">Nocardioides cavernaquae</name>
    <dbReference type="NCBI Taxonomy" id="2321396"/>
    <lineage>
        <taxon>Bacteria</taxon>
        <taxon>Bacillati</taxon>
        <taxon>Actinomycetota</taxon>
        <taxon>Actinomycetes</taxon>
        <taxon>Propionibacteriales</taxon>
        <taxon>Nocardioidaceae</taxon>
        <taxon>Nocardioides</taxon>
    </lineage>
</organism>
<protein>
    <recommendedName>
        <fullName evidence="5">Peptidyl-prolyl cis-trans isomerase</fullName>
        <ecNumber evidence="5">5.2.1.8</ecNumber>
    </recommendedName>
</protein>